<dbReference type="InterPro" id="IPR021520">
    <property type="entry name" value="Stealth_CR2"/>
</dbReference>
<dbReference type="EMBL" id="JAOAOG010000233">
    <property type="protein sequence ID" value="KAJ6238315.1"/>
    <property type="molecule type" value="Genomic_DNA"/>
</dbReference>
<organism evidence="5 6">
    <name type="scientific">Anaeramoeba flamelloides</name>
    <dbReference type="NCBI Taxonomy" id="1746091"/>
    <lineage>
        <taxon>Eukaryota</taxon>
        <taxon>Metamonada</taxon>
        <taxon>Anaeramoebidae</taxon>
        <taxon>Anaeramoeba</taxon>
    </lineage>
</organism>
<dbReference type="Proteomes" id="UP001150062">
    <property type="component" value="Unassembled WGS sequence"/>
</dbReference>
<dbReference type="PANTHER" id="PTHR24045:SF0">
    <property type="entry name" value="N-ACETYLGLUCOSAMINE-1-PHOSPHOTRANSFERASE SUBUNITS ALPHA_BETA"/>
    <property type="match status" value="1"/>
</dbReference>
<accession>A0ABQ8Y0D5</accession>
<dbReference type="PANTHER" id="PTHR24045">
    <property type="match status" value="1"/>
</dbReference>
<evidence type="ECO:0000256" key="2">
    <source>
        <dbReference type="ARBA" id="ARBA00022679"/>
    </source>
</evidence>
<sequence>MRIKKKKILPVFVFIYLFVLLLCVNKSEIKEKKTRFLYKELENEKTILEYERKKFEIEKEEYKFKLEKDKDQEKVDVVYTWGGVIKDMNIRNRYNFELQYSLRSVNKYLPWINKIYILINSDTDYPYWLKSQEEQSKVILVNRCKLFDDPNNCPTYNSFAVFSVIHKVANLTNKFLLIDDDVFFNQPLNRDYFFSKHGRIKFYHGNIRMKIYEEDDFVGYNIPVYKYQDYSHLPKPMRRDFIQAFHKMYPGYDGLVQSHKMRYKELSEEMSMIYYDFFDQNGNISKSDYSEAKFFQIPHEHPDDIQEEFIFYYKELTTRNIKVFNCNDDFSTNTEIYNKQRYVLFTFYNKLYPEVPHFELEHPNHEKIR</sequence>
<evidence type="ECO:0000256" key="1">
    <source>
        <dbReference type="ARBA" id="ARBA00007583"/>
    </source>
</evidence>
<evidence type="ECO:0000313" key="6">
    <source>
        <dbReference type="Proteomes" id="UP001150062"/>
    </source>
</evidence>
<reference evidence="5" key="1">
    <citation type="submission" date="2022-08" db="EMBL/GenBank/DDBJ databases">
        <title>Novel sulfate-reducing endosymbionts in the free-living metamonad Anaeramoeba.</title>
        <authorList>
            <person name="Jerlstrom-Hultqvist J."/>
            <person name="Cepicka I."/>
            <person name="Gallot-Lavallee L."/>
            <person name="Salas-Leiva D."/>
            <person name="Curtis B.A."/>
            <person name="Zahonova K."/>
            <person name="Pipaliya S."/>
            <person name="Dacks J."/>
            <person name="Roger A.J."/>
        </authorList>
    </citation>
    <scope>NUCLEOTIDE SEQUENCE</scope>
    <source>
        <strain evidence="5">Schooner1</strain>
    </source>
</reference>
<feature type="coiled-coil region" evidence="3">
    <location>
        <begin position="38"/>
        <end position="72"/>
    </location>
</feature>
<keyword evidence="3" id="KW-0175">Coiled coil</keyword>
<keyword evidence="2" id="KW-0808">Transferase</keyword>
<dbReference type="Pfam" id="PF11380">
    <property type="entry name" value="Stealth_CR2"/>
    <property type="match status" value="1"/>
</dbReference>
<evidence type="ECO:0000259" key="4">
    <source>
        <dbReference type="Pfam" id="PF11380"/>
    </source>
</evidence>
<keyword evidence="6" id="KW-1185">Reference proteome</keyword>
<proteinExistence type="inferred from homology"/>
<comment type="similarity">
    <text evidence="1">Belongs to the stealth family.</text>
</comment>
<evidence type="ECO:0000256" key="3">
    <source>
        <dbReference type="SAM" id="Coils"/>
    </source>
</evidence>
<gene>
    <name evidence="5" type="ORF">M0813_26285</name>
</gene>
<dbReference type="InterPro" id="IPR047141">
    <property type="entry name" value="Stealth"/>
</dbReference>
<evidence type="ECO:0000313" key="5">
    <source>
        <dbReference type="EMBL" id="KAJ6238315.1"/>
    </source>
</evidence>
<protein>
    <recommendedName>
        <fullName evidence="4">Stealth protein CR2 conserved region 2 domain-containing protein</fullName>
    </recommendedName>
</protein>
<name>A0ABQ8Y0D5_9EUKA</name>
<feature type="domain" description="Stealth protein CR2 conserved region 2" evidence="4">
    <location>
        <begin position="94"/>
        <end position="199"/>
    </location>
</feature>
<comment type="caution">
    <text evidence="5">The sequence shown here is derived from an EMBL/GenBank/DDBJ whole genome shotgun (WGS) entry which is preliminary data.</text>
</comment>